<name>A0A848G684_9RHOO</name>
<dbReference type="RefSeq" id="WP_169144796.1">
    <property type="nucleotide sequence ID" value="NZ_JABBGA010000003.1"/>
</dbReference>
<evidence type="ECO:0000259" key="2">
    <source>
        <dbReference type="Pfam" id="PF04773"/>
    </source>
</evidence>
<accession>A0A848G684</accession>
<dbReference type="Gene3D" id="2.60.40.10">
    <property type="entry name" value="Immunoglobulins"/>
    <property type="match status" value="3"/>
</dbReference>
<dbReference type="Pfam" id="PF04773">
    <property type="entry name" value="FecR"/>
    <property type="match status" value="1"/>
</dbReference>
<feature type="domain" description="FecR protein" evidence="2">
    <location>
        <begin position="115"/>
        <end position="216"/>
    </location>
</feature>
<dbReference type="PANTHER" id="PTHR38731:SF1">
    <property type="entry name" value="FECR PROTEIN DOMAIN-CONTAINING PROTEIN"/>
    <property type="match status" value="1"/>
</dbReference>
<comment type="caution">
    <text evidence="3">The sequence shown here is derived from an EMBL/GenBank/DDBJ whole genome shotgun (WGS) entry which is preliminary data.</text>
</comment>
<sequence>MARTPFRFLGIALSLMVWQGVGASELEIIHTARAGDTLIGIEREYLAPPYRWRGLKTLNRVDNPMRIPVGTPLRIPESWLRVEPRSARVVALNGDVTMNGRPLSADARVPAGAILRTGTGGFVTLAMPDESRLTVQPGSQAQVEKMQGYKGITGQSTQINLEQGRLETTVTPQRGPAARYQIRTPTASLSVRGTAFRVGSDPAAQSSQAEVTEGEVAMNNASRDDARALPAGYGVVARAGEAIPQPRPLLPAPLVGIPPILEQIDLAIPITPVVGAVAYRAQLARDESFSDMVSAERLSTAVAHYKGLPDGSYVLRVRAIDEAGLEGHDSTTRFTLRARPTPPSPATDGSLSWTPGPESGSRYRIQVAGPEGFERPVFEQDTDARSIEAALPPGRHGWRVASLRPDGQPGPWSRTAVSDIRRAPGGAQLSVFNNRLRFAWQGLAGQIYDVQIAADEAFTQVLLEESIGEAAVTWPSPGLGSYYLRLRARDPDGGVSPWSETQTLRPLLPMLTWSLSSPGRPSP</sequence>
<dbReference type="PANTHER" id="PTHR38731">
    <property type="entry name" value="LIPL45-RELATED LIPOPROTEIN-RELATED"/>
    <property type="match status" value="1"/>
</dbReference>
<dbReference type="InterPro" id="IPR013783">
    <property type="entry name" value="Ig-like_fold"/>
</dbReference>
<protein>
    <submittedName>
        <fullName evidence="3">LysM peptidoglycan-binding domain-containing protein</fullName>
    </submittedName>
</protein>
<proteinExistence type="predicted"/>
<evidence type="ECO:0000256" key="1">
    <source>
        <dbReference type="SAM" id="MobiDB-lite"/>
    </source>
</evidence>
<dbReference type="PIRSF" id="PIRSF029644">
    <property type="entry name" value="UCP029644"/>
    <property type="match status" value="1"/>
</dbReference>
<dbReference type="InterPro" id="IPR016930">
    <property type="entry name" value="UCP029644"/>
</dbReference>
<dbReference type="AlphaFoldDB" id="A0A848G684"/>
<reference evidence="3 4" key="1">
    <citation type="submission" date="2020-04" db="EMBL/GenBank/DDBJ databases">
        <title>Zoogloea sp. G-4-1-14 isolated from soil.</title>
        <authorList>
            <person name="Dahal R.H."/>
        </authorList>
    </citation>
    <scope>NUCLEOTIDE SEQUENCE [LARGE SCALE GENOMIC DNA]</scope>
    <source>
        <strain evidence="3 4">G-4-1-14</strain>
    </source>
</reference>
<keyword evidence="4" id="KW-1185">Reference proteome</keyword>
<dbReference type="Gene3D" id="2.60.120.1440">
    <property type="match status" value="1"/>
</dbReference>
<evidence type="ECO:0000313" key="4">
    <source>
        <dbReference type="Proteomes" id="UP000580043"/>
    </source>
</evidence>
<organism evidence="3 4">
    <name type="scientific">Zoogloea dura</name>
    <dbReference type="NCBI Taxonomy" id="2728840"/>
    <lineage>
        <taxon>Bacteria</taxon>
        <taxon>Pseudomonadati</taxon>
        <taxon>Pseudomonadota</taxon>
        <taxon>Betaproteobacteria</taxon>
        <taxon>Rhodocyclales</taxon>
        <taxon>Zoogloeaceae</taxon>
        <taxon>Zoogloea</taxon>
    </lineage>
</organism>
<feature type="region of interest" description="Disordered" evidence="1">
    <location>
        <begin position="334"/>
        <end position="360"/>
    </location>
</feature>
<dbReference type="InterPro" id="IPR006860">
    <property type="entry name" value="FecR"/>
</dbReference>
<gene>
    <name evidence="3" type="ORF">HHL15_05325</name>
</gene>
<evidence type="ECO:0000313" key="3">
    <source>
        <dbReference type="EMBL" id="NML25151.1"/>
    </source>
</evidence>
<dbReference type="EMBL" id="JABBGA010000003">
    <property type="protein sequence ID" value="NML25151.1"/>
    <property type="molecule type" value="Genomic_DNA"/>
</dbReference>
<dbReference type="InterPro" id="IPR036779">
    <property type="entry name" value="LysM_dom_sf"/>
</dbReference>
<dbReference type="Gene3D" id="3.10.350.10">
    <property type="entry name" value="LysM domain"/>
    <property type="match status" value="1"/>
</dbReference>
<dbReference type="Proteomes" id="UP000580043">
    <property type="component" value="Unassembled WGS sequence"/>
</dbReference>